<evidence type="ECO:0000256" key="1">
    <source>
        <dbReference type="SAM" id="SignalP"/>
    </source>
</evidence>
<keyword evidence="3" id="KW-1185">Reference proteome</keyword>
<dbReference type="InterPro" id="IPR032627">
    <property type="entry name" value="DUF4876"/>
</dbReference>
<feature type="signal peptide" evidence="1">
    <location>
        <begin position="1"/>
        <end position="25"/>
    </location>
</feature>
<dbReference type="RefSeq" id="WP_108633554.1">
    <property type="nucleotide sequence ID" value="NZ_QCXX01000002.1"/>
</dbReference>
<proteinExistence type="predicted"/>
<dbReference type="OrthoDB" id="1409865at2"/>
<protein>
    <submittedName>
        <fullName evidence="2">DUF4876 domain-containing protein</fullName>
    </submittedName>
</protein>
<organism evidence="2 3">
    <name type="scientific">Sphingobacterium athyrii</name>
    <dbReference type="NCBI Taxonomy" id="2152717"/>
    <lineage>
        <taxon>Bacteria</taxon>
        <taxon>Pseudomonadati</taxon>
        <taxon>Bacteroidota</taxon>
        <taxon>Sphingobacteriia</taxon>
        <taxon>Sphingobacteriales</taxon>
        <taxon>Sphingobacteriaceae</taxon>
        <taxon>Sphingobacterium</taxon>
    </lineage>
</organism>
<comment type="caution">
    <text evidence="2">The sequence shown here is derived from an EMBL/GenBank/DDBJ whole genome shotgun (WGS) entry which is preliminary data.</text>
</comment>
<sequence>MKKISCYIYLIALLALFCGCRKDFAPVNTLSYTIAIRYPDIYNERFAQGAAVTLKNTFTGQITQLTSNGKGEVDLHDILPGIYTVTASREITEAESVAITGREGKAFLNAAIASLRIQASGRTEIQLSGGAVGGFVIKEFYYTGSRTPNNASYLYDGFVEIYNNSTDTLYAGGISFGATKSASPTATKFIEDQDNVYLASLWTIPGTAGEDHPVAPGKSIVIAVDGINHKTDPNGNSSAPADLGAGIADFETYFNPPGNSNDTDSPDVPNVTLIHSSSLTLFDWLPGVNGSGLVLLSPDDYTGYETVTEPGATVSTRYMKVPADKVIDGIDCVANSTITLDKKRLPSKIDAGVAFVGGGAGTAKSVIRKVRDEINGIKVLMDTNNSSSDFAINDTPSPKSYSK</sequence>
<evidence type="ECO:0000313" key="2">
    <source>
        <dbReference type="EMBL" id="PUV25220.1"/>
    </source>
</evidence>
<feature type="chain" id="PRO_5016668877" evidence="1">
    <location>
        <begin position="26"/>
        <end position="403"/>
    </location>
</feature>
<dbReference type="Proteomes" id="UP000250831">
    <property type="component" value="Unassembled WGS sequence"/>
</dbReference>
<dbReference type="EMBL" id="QCXX01000002">
    <property type="protein sequence ID" value="PUV25220.1"/>
    <property type="molecule type" value="Genomic_DNA"/>
</dbReference>
<keyword evidence="1" id="KW-0732">Signal</keyword>
<dbReference type="AlphaFoldDB" id="A0A363NWV2"/>
<evidence type="ECO:0000313" key="3">
    <source>
        <dbReference type="Proteomes" id="UP000250831"/>
    </source>
</evidence>
<gene>
    <name evidence="2" type="ORF">DCO56_09815</name>
</gene>
<accession>A0A363NWV2</accession>
<dbReference type="Pfam" id="PF16215">
    <property type="entry name" value="DUF4876"/>
    <property type="match status" value="1"/>
</dbReference>
<reference evidence="2 3" key="1">
    <citation type="submission" date="2018-04" db="EMBL/GenBank/DDBJ databases">
        <title>Sphingobacterium sp. M46 Genome.</title>
        <authorList>
            <person name="Cheng J."/>
            <person name="Li Y."/>
        </authorList>
    </citation>
    <scope>NUCLEOTIDE SEQUENCE [LARGE SCALE GENOMIC DNA]</scope>
    <source>
        <strain evidence="2 3">M46</strain>
    </source>
</reference>
<dbReference type="PROSITE" id="PS51257">
    <property type="entry name" value="PROKAR_LIPOPROTEIN"/>
    <property type="match status" value="1"/>
</dbReference>
<name>A0A363NWV2_9SPHI</name>